<reference evidence="1 2" key="1">
    <citation type="submission" date="2015-07" db="EMBL/GenBank/DDBJ databases">
        <title>Whole genome sequence of Thermanaerothrix daxensis DSM 23592.</title>
        <authorList>
            <person name="Hemp J."/>
            <person name="Ward L.M."/>
            <person name="Pace L.A."/>
            <person name="Fischer W.W."/>
        </authorList>
    </citation>
    <scope>NUCLEOTIDE SEQUENCE [LARGE SCALE GENOMIC DNA]</scope>
    <source>
        <strain evidence="1 2">GNS-1</strain>
    </source>
</reference>
<accession>A0A0P6XJZ4</accession>
<comment type="caution">
    <text evidence="1">The sequence shown here is derived from an EMBL/GenBank/DDBJ whole genome shotgun (WGS) entry which is preliminary data.</text>
</comment>
<dbReference type="AlphaFoldDB" id="A0A0P6XJZ4"/>
<proteinExistence type="predicted"/>
<gene>
    <name evidence="1" type="ORF">SE15_00605</name>
</gene>
<name>A0A0P6XJZ4_9CHLR</name>
<dbReference type="Proteomes" id="UP000050544">
    <property type="component" value="Unassembled WGS sequence"/>
</dbReference>
<protein>
    <recommendedName>
        <fullName evidence="3">NIPSNAP domain-containing protein</fullName>
    </recommendedName>
</protein>
<keyword evidence="2" id="KW-1185">Reference proteome</keyword>
<evidence type="ECO:0000313" key="1">
    <source>
        <dbReference type="EMBL" id="KPL83793.1"/>
    </source>
</evidence>
<evidence type="ECO:0008006" key="3">
    <source>
        <dbReference type="Google" id="ProtNLM"/>
    </source>
</evidence>
<evidence type="ECO:0000313" key="2">
    <source>
        <dbReference type="Proteomes" id="UP000050544"/>
    </source>
</evidence>
<sequence length="94" mass="10831">MSWDIRPDREQEYFEFVVREFIPGVQRLGFELSDAWATVFGDHPQILVGAVASSASKARQILQSDEWKALNSQLQDFVKNYSFKIVEARGGFQF</sequence>
<dbReference type="EMBL" id="LGKO01000002">
    <property type="protein sequence ID" value="KPL83793.1"/>
    <property type="molecule type" value="Genomic_DNA"/>
</dbReference>
<dbReference type="STRING" id="869279.SE15_00605"/>
<organism evidence="1 2">
    <name type="scientific">Thermanaerothrix daxensis</name>
    <dbReference type="NCBI Taxonomy" id="869279"/>
    <lineage>
        <taxon>Bacteria</taxon>
        <taxon>Bacillati</taxon>
        <taxon>Chloroflexota</taxon>
        <taxon>Anaerolineae</taxon>
        <taxon>Anaerolineales</taxon>
        <taxon>Anaerolineaceae</taxon>
        <taxon>Thermanaerothrix</taxon>
    </lineage>
</organism>